<reference evidence="1 2" key="1">
    <citation type="submission" date="2020-05" db="EMBL/GenBank/DDBJ databases">
        <title>DNA-SIP metagenomic assembled genomes.</title>
        <authorList>
            <person name="Yu J."/>
        </authorList>
    </citation>
    <scope>NUCLEOTIDE SEQUENCE [LARGE SCALE GENOMIC DNA]</scope>
    <source>
        <strain evidence="1">Bin5.27</strain>
    </source>
</reference>
<proteinExistence type="predicted"/>
<dbReference type="AlphaFoldDB" id="A0A850C1F7"/>
<name>A0A850C1F7_9ACTN</name>
<comment type="caution">
    <text evidence="1">The sequence shown here is derived from an EMBL/GenBank/DDBJ whole genome shotgun (WGS) entry which is preliminary data.</text>
</comment>
<dbReference type="Proteomes" id="UP000574690">
    <property type="component" value="Unassembled WGS sequence"/>
</dbReference>
<feature type="non-terminal residue" evidence="1">
    <location>
        <position position="1"/>
    </location>
</feature>
<evidence type="ECO:0000313" key="2">
    <source>
        <dbReference type="Proteomes" id="UP000574690"/>
    </source>
</evidence>
<protein>
    <submittedName>
        <fullName evidence="1">Zinc-binding dehydrogenase</fullName>
    </submittedName>
</protein>
<dbReference type="Pfam" id="PF13602">
    <property type="entry name" value="ADH_zinc_N_2"/>
    <property type="match status" value="1"/>
</dbReference>
<accession>A0A850C1F7</accession>
<sequence length="93" mass="9986">GLAATLRPGGRLVTITYPVTQPEQLGRDDVELHFVLDMDGRLGGMAEVAADAAAGRLTAPVGRRYTLDQGPQAITDFQRRHTFGKLVVRVAAD</sequence>
<gene>
    <name evidence="1" type="ORF">HOQ43_06330</name>
</gene>
<dbReference type="EMBL" id="JABFXE010000270">
    <property type="protein sequence ID" value="NUQ88064.1"/>
    <property type="molecule type" value="Genomic_DNA"/>
</dbReference>
<dbReference type="Gene3D" id="3.40.50.720">
    <property type="entry name" value="NAD(P)-binding Rossmann-like Domain"/>
    <property type="match status" value="1"/>
</dbReference>
<dbReference type="Gene3D" id="3.90.180.10">
    <property type="entry name" value="Medium-chain alcohol dehydrogenases, catalytic domain"/>
    <property type="match status" value="1"/>
</dbReference>
<organism evidence="1 2">
    <name type="scientific">Glycomyces artemisiae</name>
    <dbReference type="NCBI Taxonomy" id="1076443"/>
    <lineage>
        <taxon>Bacteria</taxon>
        <taxon>Bacillati</taxon>
        <taxon>Actinomycetota</taxon>
        <taxon>Actinomycetes</taxon>
        <taxon>Glycomycetales</taxon>
        <taxon>Glycomycetaceae</taxon>
        <taxon>Glycomyces</taxon>
    </lineage>
</organism>
<evidence type="ECO:0000313" key="1">
    <source>
        <dbReference type="EMBL" id="NUQ88064.1"/>
    </source>
</evidence>